<feature type="domain" description="Retrotransposon Copia-like N-terminal" evidence="1">
    <location>
        <begin position="33"/>
        <end position="76"/>
    </location>
</feature>
<dbReference type="EMBL" id="QGNW01001950">
    <property type="protein sequence ID" value="RVW27477.1"/>
    <property type="molecule type" value="Genomic_DNA"/>
</dbReference>
<dbReference type="Proteomes" id="UP000288805">
    <property type="component" value="Unassembled WGS sequence"/>
</dbReference>
<dbReference type="PANTHER" id="PTHR37610">
    <property type="entry name" value="CCHC-TYPE DOMAIN-CONTAINING PROTEIN"/>
    <property type="match status" value="1"/>
</dbReference>
<sequence length="351" mass="40351">MPGISRGDHSKVSNQTSPSTSIIIPTMVIKNSSTSLQIITKKLNGKNYLQWPHSASMVIRGKGKISYLDGLIPKPPTSDSSYQTWDTQNSMVMAWLIHSMEDNIGDTYLFYPTAKEIWDIVSLAYSDFEYSSQMFELRNKAQNLKQEDSDVTQYFNALKKLWHELDLFNTCEWKDPEDEVLFKKMVDKYRVYDFLAGLNRNLDEVRGRIFGIRPLLVIDEVFSEVRREEYRRKVVLGEVLTPVTENSALVVQDSTKRGNFRPPAKRSQAWCDHCQKSYHTKDKCWDLHGKPANWGEPWIIGFGASDHMIGCESMFYSYVPSPGNHKIRVADGSYSIVAGIGLDFREEDWQC</sequence>
<evidence type="ECO:0000313" key="3">
    <source>
        <dbReference type="Proteomes" id="UP000288805"/>
    </source>
</evidence>
<dbReference type="AlphaFoldDB" id="A0A438CW90"/>
<reference evidence="2 3" key="1">
    <citation type="journal article" date="2018" name="PLoS Genet.">
        <title>Population sequencing reveals clonal diversity and ancestral inbreeding in the grapevine cultivar Chardonnay.</title>
        <authorList>
            <person name="Roach M.J."/>
            <person name="Johnson D.L."/>
            <person name="Bohlmann J."/>
            <person name="van Vuuren H.J."/>
            <person name="Jones S.J."/>
            <person name="Pretorius I.S."/>
            <person name="Schmidt S.A."/>
            <person name="Borneman A.R."/>
        </authorList>
    </citation>
    <scope>NUCLEOTIDE SEQUENCE [LARGE SCALE GENOMIC DNA]</scope>
    <source>
        <strain evidence="3">cv. Chardonnay</strain>
        <tissue evidence="2">Leaf</tissue>
    </source>
</reference>
<dbReference type="PANTHER" id="PTHR37610:SF47">
    <property type="entry name" value="RETROTRANSPOSON COPIA-LIKE N-TERMINAL DOMAIN-CONTAINING PROTEIN"/>
    <property type="match status" value="1"/>
</dbReference>
<proteinExistence type="predicted"/>
<comment type="caution">
    <text evidence="2">The sequence shown here is derived from an EMBL/GenBank/DDBJ whole genome shotgun (WGS) entry which is preliminary data.</text>
</comment>
<evidence type="ECO:0000313" key="2">
    <source>
        <dbReference type="EMBL" id="RVW27477.1"/>
    </source>
</evidence>
<name>A0A438CW90_VITVI</name>
<evidence type="ECO:0000259" key="1">
    <source>
        <dbReference type="Pfam" id="PF14244"/>
    </source>
</evidence>
<dbReference type="Pfam" id="PF14244">
    <property type="entry name" value="Retrotran_gag_3"/>
    <property type="match status" value="1"/>
</dbReference>
<protein>
    <recommendedName>
        <fullName evidence="1">Retrotransposon Copia-like N-terminal domain-containing protein</fullName>
    </recommendedName>
</protein>
<accession>A0A438CW90</accession>
<organism evidence="2 3">
    <name type="scientific">Vitis vinifera</name>
    <name type="common">Grape</name>
    <dbReference type="NCBI Taxonomy" id="29760"/>
    <lineage>
        <taxon>Eukaryota</taxon>
        <taxon>Viridiplantae</taxon>
        <taxon>Streptophyta</taxon>
        <taxon>Embryophyta</taxon>
        <taxon>Tracheophyta</taxon>
        <taxon>Spermatophyta</taxon>
        <taxon>Magnoliopsida</taxon>
        <taxon>eudicotyledons</taxon>
        <taxon>Gunneridae</taxon>
        <taxon>Pentapetalae</taxon>
        <taxon>rosids</taxon>
        <taxon>Vitales</taxon>
        <taxon>Vitaceae</taxon>
        <taxon>Viteae</taxon>
        <taxon>Vitis</taxon>
    </lineage>
</organism>
<dbReference type="InterPro" id="IPR029472">
    <property type="entry name" value="Copia-like_N"/>
</dbReference>
<gene>
    <name evidence="2" type="ORF">CK203_092018</name>
</gene>